<dbReference type="OrthoDB" id="678755at2"/>
<evidence type="ECO:0000313" key="1">
    <source>
        <dbReference type="EMBL" id="SFW90852.1"/>
    </source>
</evidence>
<dbReference type="Proteomes" id="UP000183788">
    <property type="component" value="Unassembled WGS sequence"/>
</dbReference>
<accession>A0A1K1T2X3</accession>
<gene>
    <name evidence="1" type="ORF">SAMN05661012_06687</name>
    <name evidence="2" type="ORF">SR876_25235</name>
</gene>
<evidence type="ECO:0000313" key="2">
    <source>
        <dbReference type="EMBL" id="WQG88237.1"/>
    </source>
</evidence>
<reference evidence="2 4" key="2">
    <citation type="submission" date="2023-11" db="EMBL/GenBank/DDBJ databases">
        <title>MicrobeMod: A computational toolkit for identifying prokaryotic methylation and restriction-modification with nanopore sequencing.</title>
        <authorList>
            <person name="Crits-Christoph A."/>
            <person name="Kang S.C."/>
            <person name="Lee H."/>
            <person name="Ostrov N."/>
        </authorList>
    </citation>
    <scope>NUCLEOTIDE SEQUENCE [LARGE SCALE GENOMIC DNA]</scope>
    <source>
        <strain evidence="2 4">ATCC 23090</strain>
    </source>
</reference>
<sequence length="82" mass="8946">MKNNFILSAIGLITIVGAALAFKSQHRFNGTLFCYTTIGDSSKFTAVLATKYSQNVFSGHTLFCTVPGINVAYKQLQVEPKL</sequence>
<keyword evidence="4" id="KW-1185">Reference proteome</keyword>
<organism evidence="1 3">
    <name type="scientific">Chitinophaga sancti</name>
    <dbReference type="NCBI Taxonomy" id="1004"/>
    <lineage>
        <taxon>Bacteria</taxon>
        <taxon>Pseudomonadati</taxon>
        <taxon>Bacteroidota</taxon>
        <taxon>Chitinophagia</taxon>
        <taxon>Chitinophagales</taxon>
        <taxon>Chitinophagaceae</taxon>
        <taxon>Chitinophaga</taxon>
    </lineage>
</organism>
<dbReference type="Proteomes" id="UP001326715">
    <property type="component" value="Chromosome"/>
</dbReference>
<dbReference type="RefSeq" id="WP_072366702.1">
    <property type="nucleotide sequence ID" value="NZ_CP139972.1"/>
</dbReference>
<evidence type="ECO:0000313" key="3">
    <source>
        <dbReference type="Proteomes" id="UP000183788"/>
    </source>
</evidence>
<evidence type="ECO:0000313" key="4">
    <source>
        <dbReference type="Proteomes" id="UP001326715"/>
    </source>
</evidence>
<protein>
    <submittedName>
        <fullName evidence="1">Uncharacterized protein</fullName>
    </submittedName>
</protein>
<reference evidence="1 3" key="1">
    <citation type="submission" date="2016-11" db="EMBL/GenBank/DDBJ databases">
        <authorList>
            <person name="Jaros S."/>
            <person name="Januszkiewicz K."/>
            <person name="Wedrychowicz H."/>
        </authorList>
    </citation>
    <scope>NUCLEOTIDE SEQUENCE [LARGE SCALE GENOMIC DNA]</scope>
    <source>
        <strain evidence="1 3">DSM 784</strain>
    </source>
</reference>
<dbReference type="EMBL" id="CP140154">
    <property type="protein sequence ID" value="WQG88237.1"/>
    <property type="molecule type" value="Genomic_DNA"/>
</dbReference>
<dbReference type="AlphaFoldDB" id="A0A1K1T2X3"/>
<proteinExistence type="predicted"/>
<name>A0A1K1T2X3_9BACT</name>
<dbReference type="EMBL" id="FPIZ01000055">
    <property type="protein sequence ID" value="SFW90852.1"/>
    <property type="molecule type" value="Genomic_DNA"/>
</dbReference>